<name>A0AA35J5E9_SACUV</name>
<proteinExistence type="predicted"/>
<evidence type="ECO:0000259" key="2">
    <source>
        <dbReference type="PROSITE" id="PS50181"/>
    </source>
</evidence>
<feature type="region of interest" description="Disordered" evidence="1">
    <location>
        <begin position="18"/>
        <end position="39"/>
    </location>
</feature>
<dbReference type="AlphaFoldDB" id="A0AA35J5E9"/>
<protein>
    <recommendedName>
        <fullName evidence="2">F-box domain-containing protein</fullName>
    </recommendedName>
</protein>
<sequence>MKRLQLLGKSKYFSLISGPTKEEDEEENTRPDAASPLLSARHDNSSESLLLDDTSSLMCLPQKVLLLILRNLDFNTLVTLCQVNSSFYNLITNKFLFQNIILDSKLSLLKFNALIHSEFHTSNIISHSGNHTPHTQSKSQNARFLVRSIEFKNPQSQDSLLKYSKFYSKNDQNSVIAGSYKLDSYDNGLSKVKNTKQHDDVPTITSDRIKQLDKFESNYFHYTYIELMLDIIDYLPNLTKVILSEVEPNFKIPLWYSVFNDGSRDFFKKIIKGQQSITNEDLRTFQLSKKFVKEYESKYYSLPRLKILEVKANNKRQRSSNRQRHHQKLLLRPSLFCCFGIINELKLENIMIDTESLDTPMEFLPLFLKNENTELYSLESPITTLTLNSCEVVPGNGILRLFHSYFKMVKNLSLLKINSKFDLLLCSCFPSLTNLTIDCNSKCFTNEQVVNESYYFQQRNQNADDDFDDCNSMTETLFEAPSDSKITTPPPTSSVVLSLNLNYISRTTGNDDSNNPSPNNNKKPAVLTPAQLQTFQRQRIPEFHSFYHYYRLLWERIPNQNISINVINIPFTNVYPLSPLSFWEHLARTMVSDDGTDENVNDPDDQETLIGYEADSERAGAPAPSAVPNLGTVMDSELNTHHTYYWDNSVKRCLRDSLIKLRDRTLEYRDLDVEEFLLNVNLEKVFNNFQDPENFKDVPNINLWCFLRNLSKFKAVKIRMLRHFSSCTPRTRYDWELLLKPVLRVNVPIEVRDKDGFVLYSYGQE</sequence>
<dbReference type="SMART" id="SM00256">
    <property type="entry name" value="FBOX"/>
    <property type="match status" value="1"/>
</dbReference>
<feature type="domain" description="F-box" evidence="2">
    <location>
        <begin position="54"/>
        <end position="100"/>
    </location>
</feature>
<dbReference type="InterPro" id="IPR001810">
    <property type="entry name" value="F-box_dom"/>
</dbReference>
<accession>A0AA35J5E9</accession>
<dbReference type="Proteomes" id="UP001162090">
    <property type="component" value="Chromosome 14"/>
</dbReference>
<reference evidence="3" key="1">
    <citation type="submission" date="2022-10" db="EMBL/GenBank/DDBJ databases">
        <authorList>
            <person name="Byrne P K."/>
        </authorList>
    </citation>
    <scope>NUCLEOTIDE SEQUENCE</scope>
    <source>
        <strain evidence="3">CBS7001</strain>
    </source>
</reference>
<dbReference type="CDD" id="cd09917">
    <property type="entry name" value="F-box_SF"/>
    <property type="match status" value="1"/>
</dbReference>
<gene>
    <name evidence="3" type="primary">SUVC14G0220</name>
    <name evidence="3" type="ORF">SUVC_14G0220</name>
</gene>
<dbReference type="Pfam" id="PF00646">
    <property type="entry name" value="F-box"/>
    <property type="match status" value="1"/>
</dbReference>
<dbReference type="SUPFAM" id="SSF81383">
    <property type="entry name" value="F-box domain"/>
    <property type="match status" value="1"/>
</dbReference>
<organism evidence="3 4">
    <name type="scientific">Saccharomyces uvarum</name>
    <name type="common">Yeast</name>
    <name type="synonym">Saccharomyces bayanus var. uvarum</name>
    <dbReference type="NCBI Taxonomy" id="230603"/>
    <lineage>
        <taxon>Eukaryota</taxon>
        <taxon>Fungi</taxon>
        <taxon>Dikarya</taxon>
        <taxon>Ascomycota</taxon>
        <taxon>Saccharomycotina</taxon>
        <taxon>Saccharomycetes</taxon>
        <taxon>Saccharomycetales</taxon>
        <taxon>Saccharomycetaceae</taxon>
        <taxon>Saccharomyces</taxon>
    </lineage>
</organism>
<dbReference type="Gene3D" id="1.20.1280.50">
    <property type="match status" value="1"/>
</dbReference>
<dbReference type="EMBL" id="OX365925">
    <property type="protein sequence ID" value="CAI4049495.1"/>
    <property type="molecule type" value="Genomic_DNA"/>
</dbReference>
<evidence type="ECO:0000313" key="4">
    <source>
        <dbReference type="Proteomes" id="UP001162090"/>
    </source>
</evidence>
<dbReference type="PROSITE" id="PS50181">
    <property type="entry name" value="FBOX"/>
    <property type="match status" value="1"/>
</dbReference>
<dbReference type="InterPro" id="IPR036047">
    <property type="entry name" value="F-box-like_dom_sf"/>
</dbReference>
<evidence type="ECO:0000313" key="3">
    <source>
        <dbReference type="EMBL" id="CAI4049495.1"/>
    </source>
</evidence>
<evidence type="ECO:0000256" key="1">
    <source>
        <dbReference type="SAM" id="MobiDB-lite"/>
    </source>
</evidence>